<evidence type="ECO:0000256" key="4">
    <source>
        <dbReference type="ARBA" id="ARBA00022989"/>
    </source>
</evidence>
<dbReference type="InterPro" id="IPR002541">
    <property type="entry name" value="Cyt_c_assembly"/>
</dbReference>
<dbReference type="Pfam" id="PF01578">
    <property type="entry name" value="Cytochrom_C_asm"/>
    <property type="match status" value="1"/>
</dbReference>
<dbReference type="AlphaFoldDB" id="D5XD17"/>
<feature type="transmembrane region" description="Helical" evidence="6">
    <location>
        <begin position="227"/>
        <end position="246"/>
    </location>
</feature>
<dbReference type="GO" id="GO:0005886">
    <property type="term" value="C:plasma membrane"/>
    <property type="evidence" value="ECO:0007669"/>
    <property type="project" value="TreeGrafter"/>
</dbReference>
<dbReference type="InterPro" id="IPR045062">
    <property type="entry name" value="Cyt_c_biogenesis_CcsA/CcmC"/>
</dbReference>
<feature type="domain" description="Cytochrome c assembly protein" evidence="7">
    <location>
        <begin position="69"/>
        <end position="274"/>
    </location>
</feature>
<feature type="transmembrane region" description="Helical" evidence="6">
    <location>
        <begin position="40"/>
        <end position="63"/>
    </location>
</feature>
<dbReference type="OrthoDB" id="9814290at2"/>
<evidence type="ECO:0000313" key="9">
    <source>
        <dbReference type="Proteomes" id="UP000002377"/>
    </source>
</evidence>
<dbReference type="RefSeq" id="WP_013121683.1">
    <property type="nucleotide sequence ID" value="NC_014152.1"/>
</dbReference>
<feature type="transmembrane region" description="Helical" evidence="6">
    <location>
        <begin position="6"/>
        <end position="28"/>
    </location>
</feature>
<feature type="transmembrane region" description="Helical" evidence="6">
    <location>
        <begin position="134"/>
        <end position="156"/>
    </location>
</feature>
<dbReference type="HOGENOM" id="CLU_049710_2_2_9"/>
<name>D5XD17_THEPJ</name>
<dbReference type="PANTHER" id="PTHR30071">
    <property type="entry name" value="HEME EXPORTER PROTEIN C"/>
    <property type="match status" value="1"/>
</dbReference>
<gene>
    <name evidence="8" type="ordered locus">TherJR_2861</name>
</gene>
<feature type="transmembrane region" description="Helical" evidence="6">
    <location>
        <begin position="189"/>
        <end position="212"/>
    </location>
</feature>
<dbReference type="GO" id="GO:0020037">
    <property type="term" value="F:heme binding"/>
    <property type="evidence" value="ECO:0007669"/>
    <property type="project" value="InterPro"/>
</dbReference>
<keyword evidence="3" id="KW-0201">Cytochrome c-type biogenesis</keyword>
<dbReference type="GO" id="GO:0017004">
    <property type="term" value="P:cytochrome complex assembly"/>
    <property type="evidence" value="ECO:0007669"/>
    <property type="project" value="UniProtKB-KW"/>
</dbReference>
<dbReference type="PANTHER" id="PTHR30071:SF1">
    <property type="entry name" value="CYTOCHROME B_B6 PROTEIN-RELATED"/>
    <property type="match status" value="1"/>
</dbReference>
<dbReference type="KEGG" id="tjr:TherJR_2861"/>
<accession>D5XD17</accession>
<comment type="subcellular location">
    <subcellularLocation>
        <location evidence="1">Membrane</location>
        <topology evidence="1">Multi-pass membrane protein</topology>
    </subcellularLocation>
</comment>
<protein>
    <submittedName>
        <fullName evidence="8">Cytochrome c assembly protein</fullName>
    </submittedName>
</protein>
<proteinExistence type="predicted"/>
<dbReference type="EMBL" id="CP002028">
    <property type="protein sequence ID" value="ADG83693.1"/>
    <property type="molecule type" value="Genomic_DNA"/>
</dbReference>
<evidence type="ECO:0000313" key="8">
    <source>
        <dbReference type="EMBL" id="ADG83693.1"/>
    </source>
</evidence>
<keyword evidence="4 6" id="KW-1133">Transmembrane helix</keyword>
<evidence type="ECO:0000256" key="1">
    <source>
        <dbReference type="ARBA" id="ARBA00004141"/>
    </source>
</evidence>
<evidence type="ECO:0000256" key="2">
    <source>
        <dbReference type="ARBA" id="ARBA00022692"/>
    </source>
</evidence>
<feature type="transmembrane region" description="Helical" evidence="6">
    <location>
        <begin position="253"/>
        <end position="271"/>
    </location>
</feature>
<feature type="transmembrane region" description="Helical" evidence="6">
    <location>
        <begin position="69"/>
        <end position="86"/>
    </location>
</feature>
<evidence type="ECO:0000256" key="3">
    <source>
        <dbReference type="ARBA" id="ARBA00022748"/>
    </source>
</evidence>
<dbReference type="Proteomes" id="UP000002377">
    <property type="component" value="Chromosome"/>
</dbReference>
<keyword evidence="2 6" id="KW-0812">Transmembrane</keyword>
<keyword evidence="5 6" id="KW-0472">Membrane</keyword>
<evidence type="ECO:0000256" key="6">
    <source>
        <dbReference type="SAM" id="Phobius"/>
    </source>
</evidence>
<dbReference type="STRING" id="635013.TherJR_2861"/>
<keyword evidence="9" id="KW-1185">Reference proteome</keyword>
<sequence length="293" mass="33181">MTVYEQIFFWLTLLFYLTGSFANGYMYVFRNYRTERIEKALIAAGLTFNITAIVVRAITGGYIPIKINYESTLFMAALIAGGYLVIRKKVSFGMHLGLVALPVAVLFLFGGYASSPDMDPLTPDYFSRWMYLHVAFTIVATVCLVFATGTSVVYLLRTGRYGQAMGPGGGGENQESSDRSRQGKELGDFGFRLVLYGFICWTVMLITGSLWAKDFWGSYWSWDPVETWSLICWLAWGLYIHLFLTYGWRGKKLAWLCILIFLTCCISIWGIKLVSPDSYHNLQQLRTPLNNGS</sequence>
<reference evidence="8 9" key="1">
    <citation type="submission" date="2010-05" db="EMBL/GenBank/DDBJ databases">
        <title>Complete sequence of Thermincola sp. JR.</title>
        <authorList>
            <consortium name="US DOE Joint Genome Institute"/>
            <person name="Lucas S."/>
            <person name="Copeland A."/>
            <person name="Lapidus A."/>
            <person name="Cheng J.-F."/>
            <person name="Bruce D."/>
            <person name="Goodwin L."/>
            <person name="Pitluck S."/>
            <person name="Chertkov O."/>
            <person name="Detter J.C."/>
            <person name="Han C."/>
            <person name="Tapia R."/>
            <person name="Land M."/>
            <person name="Hauser L."/>
            <person name="Kyrpides N."/>
            <person name="Mikhailova N."/>
            <person name="Hazen T.C."/>
            <person name="Woyke T."/>
        </authorList>
    </citation>
    <scope>NUCLEOTIDE SEQUENCE [LARGE SCALE GENOMIC DNA]</scope>
    <source>
        <strain evidence="8 9">JR</strain>
    </source>
</reference>
<organism evidence="8 9">
    <name type="scientific">Thermincola potens (strain JR)</name>
    <dbReference type="NCBI Taxonomy" id="635013"/>
    <lineage>
        <taxon>Bacteria</taxon>
        <taxon>Bacillati</taxon>
        <taxon>Bacillota</taxon>
        <taxon>Clostridia</taxon>
        <taxon>Eubacteriales</taxon>
        <taxon>Thermincolaceae</taxon>
        <taxon>Thermincola</taxon>
    </lineage>
</organism>
<evidence type="ECO:0000256" key="5">
    <source>
        <dbReference type="ARBA" id="ARBA00023136"/>
    </source>
</evidence>
<dbReference type="eggNOG" id="COG0755">
    <property type="taxonomic scope" value="Bacteria"/>
</dbReference>
<feature type="transmembrane region" description="Helical" evidence="6">
    <location>
        <begin position="93"/>
        <end position="114"/>
    </location>
</feature>
<evidence type="ECO:0000259" key="7">
    <source>
        <dbReference type="Pfam" id="PF01578"/>
    </source>
</evidence>